<evidence type="ECO:0000256" key="2">
    <source>
        <dbReference type="SAM" id="MobiDB-lite"/>
    </source>
</evidence>
<feature type="compositionally biased region" description="Basic and acidic residues" evidence="2">
    <location>
        <begin position="340"/>
        <end position="350"/>
    </location>
</feature>
<feature type="region of interest" description="Disordered" evidence="2">
    <location>
        <begin position="250"/>
        <end position="480"/>
    </location>
</feature>
<reference evidence="3" key="2">
    <citation type="submission" date="2023-06" db="EMBL/GenBank/DDBJ databases">
        <authorList>
            <person name="Swenson N.G."/>
            <person name="Wegrzyn J.L."/>
            <person name="Mcevoy S.L."/>
        </authorList>
    </citation>
    <scope>NUCLEOTIDE SEQUENCE</scope>
    <source>
        <strain evidence="3">NS2018</strain>
        <tissue evidence="3">Leaf</tissue>
    </source>
</reference>
<organism evidence="3 4">
    <name type="scientific">Acer saccharum</name>
    <name type="common">Sugar maple</name>
    <dbReference type="NCBI Taxonomy" id="4024"/>
    <lineage>
        <taxon>Eukaryota</taxon>
        <taxon>Viridiplantae</taxon>
        <taxon>Streptophyta</taxon>
        <taxon>Embryophyta</taxon>
        <taxon>Tracheophyta</taxon>
        <taxon>Spermatophyta</taxon>
        <taxon>Magnoliopsida</taxon>
        <taxon>eudicotyledons</taxon>
        <taxon>Gunneridae</taxon>
        <taxon>Pentapetalae</taxon>
        <taxon>rosids</taxon>
        <taxon>malvids</taxon>
        <taxon>Sapindales</taxon>
        <taxon>Sapindaceae</taxon>
        <taxon>Hippocastanoideae</taxon>
        <taxon>Acereae</taxon>
        <taxon>Acer</taxon>
    </lineage>
</organism>
<accession>A0AA39S5L9</accession>
<evidence type="ECO:0000313" key="3">
    <source>
        <dbReference type="EMBL" id="KAK0585696.1"/>
    </source>
</evidence>
<keyword evidence="1" id="KW-0175">Coiled coil</keyword>
<feature type="compositionally biased region" description="Acidic residues" evidence="2">
    <location>
        <begin position="764"/>
        <end position="790"/>
    </location>
</feature>
<feature type="compositionally biased region" description="Polar residues" evidence="2">
    <location>
        <begin position="452"/>
        <end position="462"/>
    </location>
</feature>
<gene>
    <name evidence="3" type="ORF">LWI29_032630</name>
</gene>
<feature type="compositionally biased region" description="Low complexity" evidence="2">
    <location>
        <begin position="408"/>
        <end position="427"/>
    </location>
</feature>
<evidence type="ECO:0000256" key="1">
    <source>
        <dbReference type="SAM" id="Coils"/>
    </source>
</evidence>
<evidence type="ECO:0000313" key="4">
    <source>
        <dbReference type="Proteomes" id="UP001168877"/>
    </source>
</evidence>
<keyword evidence="4" id="KW-1185">Reference proteome</keyword>
<dbReference type="EMBL" id="JAUESC010000383">
    <property type="protein sequence ID" value="KAK0585696.1"/>
    <property type="molecule type" value="Genomic_DNA"/>
</dbReference>
<feature type="compositionally biased region" description="Polar residues" evidence="2">
    <location>
        <begin position="287"/>
        <end position="297"/>
    </location>
</feature>
<protein>
    <submittedName>
        <fullName evidence="3">Uncharacterized protein</fullName>
    </submittedName>
</protein>
<reference evidence="3" key="1">
    <citation type="journal article" date="2022" name="Plant J.">
        <title>Strategies of tolerance reflected in two North American maple genomes.</title>
        <authorList>
            <person name="McEvoy S.L."/>
            <person name="Sezen U.U."/>
            <person name="Trouern-Trend A."/>
            <person name="McMahon S.M."/>
            <person name="Schaberg P.G."/>
            <person name="Yang J."/>
            <person name="Wegrzyn J.L."/>
            <person name="Swenson N.G."/>
        </authorList>
    </citation>
    <scope>NUCLEOTIDE SEQUENCE</scope>
    <source>
        <strain evidence="3">NS2018</strain>
    </source>
</reference>
<feature type="coiled-coil region" evidence="1">
    <location>
        <begin position="567"/>
        <end position="661"/>
    </location>
</feature>
<proteinExistence type="predicted"/>
<feature type="region of interest" description="Disordered" evidence="2">
    <location>
        <begin position="746"/>
        <end position="790"/>
    </location>
</feature>
<name>A0AA39S5L9_ACESA</name>
<comment type="caution">
    <text evidence="3">The sequence shown here is derived from an EMBL/GenBank/DDBJ whole genome shotgun (WGS) entry which is preliminary data.</text>
</comment>
<sequence>MDLFLRSSLFNQMMQALELGDKRTADRIESLIRNFHPDSPTPIYVYIPSSEEDFVPNIPSPSSFDSDSLMVVDDGLQGLLLVGEEELRKYKSRFEIPDAVTLILPSDRASWNPSENAVAIYGAMLSYGITLPLQPFIARFLAEAHIAPAQLVPNSYRILMWKNSWFFVGREWGRDVPANVSHNFSVKRVPKHFPSPEVWSKAIPILLDAEIAHLAAAAVLPLDERICDLQARVVKNLEAASKRHAAGLAKEGIASPNGGDPSDGEEVSDVARGGVESGQPPVHPEVTASTPAATTSNRKGKEKVGVSGAVSDIPIFDTDVPKTPLDPASDLTPRKGRGKRPTEGTLDHTARPPKRASRVVQYVVSSDEEGADEPVLIETPSTQTTVPEVPTEGASTVVSPLPKGVNESNVSNPTPTPTSTASPPTVTGEPNFSSTVHPGPSGWPGSADKPGSSKQPGASASGSGFAREAPPAGPTEAGDGAEFVSLSDLSAADICSYLSNNDVYVGEGWEHVKSRSCNRKMEFFFNCHSLVGFSQCSYCISVCAFSFQMMSELVDNYRRGNFLSRDVKRLREQASTLAAEKLSAEESYAQQFTQLRVSMDSYLFAQLATEEKLSAAKEEIRLLKEQLSANQEPLAVRLEAERLAKEAKEKAEHKALDLRNQLSSRDVIFDDLKAVLEVEAVDRFKRSLAYDVLLLREFERGMRQSKNFFAMKDHSNEKALRRFDKSFQLHMASVVGLIKEQRKRWKAPSHALRNSQDYGPFMPDGDEEIVWPSEDEIEDDEDSEDPPTAS</sequence>
<dbReference type="AlphaFoldDB" id="A0AA39S5L9"/>
<dbReference type="Proteomes" id="UP001168877">
    <property type="component" value="Unassembled WGS sequence"/>
</dbReference>